<keyword evidence="1" id="KW-0812">Transmembrane</keyword>
<evidence type="ECO:0000313" key="2">
    <source>
        <dbReference type="EMBL" id="QAA82300.1"/>
    </source>
</evidence>
<name>A0A410G4Y0_9FLAO</name>
<keyword evidence="3" id="KW-1185">Reference proteome</keyword>
<dbReference type="RefSeq" id="WP_128250668.1">
    <property type="nucleotide sequence ID" value="NZ_CP034951.1"/>
</dbReference>
<keyword evidence="1" id="KW-0472">Membrane</keyword>
<dbReference type="InterPro" id="IPR021354">
    <property type="entry name" value="DUF2975"/>
</dbReference>
<sequence>MKKAILFKTLVDILYILHFIGLIGIIFIIPFGTVNINQVNMSVEDWSLFYWLIFIVSLFAYIIFLRGLYFLRKMARFLLTNKYFSNKTIENLKKSGNNFLYTGILSFALIVVLWISKLTGGKFELIYDNNLLIPLFLSIIGMFFIIQSNALNLAKGMKEENELTV</sequence>
<keyword evidence="1" id="KW-1133">Transmembrane helix</keyword>
<evidence type="ECO:0000313" key="3">
    <source>
        <dbReference type="Proteomes" id="UP000285517"/>
    </source>
</evidence>
<feature type="transmembrane region" description="Helical" evidence="1">
    <location>
        <begin position="48"/>
        <end position="71"/>
    </location>
</feature>
<evidence type="ECO:0000256" key="1">
    <source>
        <dbReference type="SAM" id="Phobius"/>
    </source>
</evidence>
<accession>A0A410G4Y0</accession>
<dbReference type="Pfam" id="PF11188">
    <property type="entry name" value="DUF2975"/>
    <property type="match status" value="1"/>
</dbReference>
<feature type="transmembrane region" description="Helical" evidence="1">
    <location>
        <begin position="99"/>
        <end position="119"/>
    </location>
</feature>
<protein>
    <submittedName>
        <fullName evidence="2">DUF2975 domain-containing protein</fullName>
    </submittedName>
</protein>
<feature type="transmembrane region" description="Helical" evidence="1">
    <location>
        <begin position="131"/>
        <end position="151"/>
    </location>
</feature>
<organism evidence="2 3">
    <name type="scientific">Aequorivita ciconiae</name>
    <dbReference type="NCBI Taxonomy" id="2494375"/>
    <lineage>
        <taxon>Bacteria</taxon>
        <taxon>Pseudomonadati</taxon>
        <taxon>Bacteroidota</taxon>
        <taxon>Flavobacteriia</taxon>
        <taxon>Flavobacteriales</taxon>
        <taxon>Flavobacteriaceae</taxon>
        <taxon>Aequorivita</taxon>
    </lineage>
</organism>
<gene>
    <name evidence="2" type="ORF">EI546_11480</name>
</gene>
<dbReference type="KEGG" id="aev:EI546_11480"/>
<feature type="transmembrane region" description="Helical" evidence="1">
    <location>
        <begin position="12"/>
        <end position="36"/>
    </location>
</feature>
<proteinExistence type="predicted"/>
<dbReference type="AlphaFoldDB" id="A0A410G4Y0"/>
<dbReference type="Proteomes" id="UP000285517">
    <property type="component" value="Chromosome"/>
</dbReference>
<reference evidence="2 3" key="1">
    <citation type="submission" date="2019-01" db="EMBL/GenBank/DDBJ databases">
        <title>Complete genome sequencing of Aequorivita sp. H23M31.</title>
        <authorList>
            <person name="Bae J.-W."/>
        </authorList>
    </citation>
    <scope>NUCLEOTIDE SEQUENCE [LARGE SCALE GENOMIC DNA]</scope>
    <source>
        <strain evidence="2 3">H23M31</strain>
    </source>
</reference>
<dbReference type="OrthoDB" id="1447642at2"/>
<dbReference type="EMBL" id="CP034951">
    <property type="protein sequence ID" value="QAA82300.1"/>
    <property type="molecule type" value="Genomic_DNA"/>
</dbReference>